<evidence type="ECO:0000256" key="1">
    <source>
        <dbReference type="ARBA" id="ARBA00022741"/>
    </source>
</evidence>
<dbReference type="PANTHER" id="PTHR32071">
    <property type="entry name" value="TRANSCRIPTIONAL REGULATORY PROTEIN"/>
    <property type="match status" value="1"/>
</dbReference>
<dbReference type="InterPro" id="IPR058031">
    <property type="entry name" value="AAA_lid_NorR"/>
</dbReference>
<dbReference type="SUPFAM" id="SSF52540">
    <property type="entry name" value="P-loop containing nucleoside triphosphate hydrolases"/>
    <property type="match status" value="1"/>
</dbReference>
<keyword evidence="2" id="KW-0067">ATP-binding</keyword>
<evidence type="ECO:0000259" key="3">
    <source>
        <dbReference type="PROSITE" id="PS50045"/>
    </source>
</evidence>
<dbReference type="InterPro" id="IPR027417">
    <property type="entry name" value="P-loop_NTPase"/>
</dbReference>
<keyword evidence="1" id="KW-0547">Nucleotide-binding</keyword>
<dbReference type="Gene3D" id="3.40.50.300">
    <property type="entry name" value="P-loop containing nucleotide triphosphate hydrolases"/>
    <property type="match status" value="1"/>
</dbReference>
<dbReference type="InterPro" id="IPR025662">
    <property type="entry name" value="Sigma_54_int_dom_ATP-bd_1"/>
</dbReference>
<name>A0ABN0D0U6_9FIRM</name>
<dbReference type="PROSITE" id="PS00676">
    <property type="entry name" value="SIGMA54_INTERACT_2"/>
    <property type="match status" value="1"/>
</dbReference>
<dbReference type="InterPro" id="IPR003593">
    <property type="entry name" value="AAA+_ATPase"/>
</dbReference>
<sequence length="621" mass="70799">MKEICFLIADTYLKDTILHTLTAYYPEWPKGTLPKIEIIDFPRLVPQAKELLQTGTKVIITNSGAHQILQEHIKSIPLLCLYSSTPDVLYTLSALEAYRKIHLLLNKNFMFRLENCPPRLREKLQLYPPYKAEAPYEHLLSLIRKIPPAPATALVGCTLLPQIAPRLPFPTFPIYPGESVILSALNYARELLNFQRHTQRQLSIVTSILSHVEEGIILHNAEGRISHLNKKTEQFFQLSQMPQHIRQISPDLHRTTAGKETIINRPPYTLVATADTFKINKETHTIITLRDITELQRLEKNIRYKLTRTGLTATHTFAHIHTVDPEMKRIIALAQKFAAYNEPLLIQGDSGTGKELFAQSIHNAGPRRHGPFVVVNCAALPPELLESELFGYVGGAFTGARKEGKIGYFELAHTGTIFLDEINSMSPAIQSKLLRVLENKQIMRIGSDYVIPLDIRIISAANTDILQAVRENRFRRDLFFRLHTLTLNLPSLNERPADILYLFSLFTEKIAGRPAKIPPALQQVLQQHCWWGNIRELYSVALRYHILAPQTPDRYDELFDTPHTVTAPPAPALGTINLKQLHRDMDNLIIQELLRQGFSKTRIAQLLQISRQTLFNKERNQ</sequence>
<dbReference type="Pfam" id="PF25601">
    <property type="entry name" value="AAA_lid_14"/>
    <property type="match status" value="1"/>
</dbReference>
<dbReference type="Gene3D" id="1.10.8.60">
    <property type="match status" value="1"/>
</dbReference>
<protein>
    <submittedName>
        <fullName evidence="4">Sigma-54 interaction domain protein</fullName>
    </submittedName>
</protein>
<dbReference type="EMBL" id="AFIJ01000023">
    <property type="protein sequence ID" value="EGL40660.1"/>
    <property type="molecule type" value="Genomic_DNA"/>
</dbReference>
<dbReference type="InterPro" id="IPR025943">
    <property type="entry name" value="Sigma_54_int_dom_ATP-bd_2"/>
</dbReference>
<reference evidence="4 5" key="1">
    <citation type="submission" date="2011-04" db="EMBL/GenBank/DDBJ databases">
        <authorList>
            <person name="Harkins D.M."/>
            <person name="Madupu R."/>
            <person name="Durkin A.S."/>
            <person name="Torralba M."/>
            <person name="Methe B."/>
            <person name="Sutton G.G."/>
            <person name="Nelson K.E."/>
        </authorList>
    </citation>
    <scope>NUCLEOTIDE SEQUENCE [LARGE SCALE GENOMIC DNA]</scope>
    <source>
        <strain evidence="4 5">UPII 199-6</strain>
    </source>
</reference>
<evidence type="ECO:0000313" key="5">
    <source>
        <dbReference type="Proteomes" id="UP000004018"/>
    </source>
</evidence>
<accession>A0ABN0D0U6</accession>
<dbReference type="Pfam" id="PF00158">
    <property type="entry name" value="Sigma54_activat"/>
    <property type="match status" value="1"/>
</dbReference>
<gene>
    <name evidence="4" type="ORF">HMPREF1039_1160</name>
</gene>
<proteinExistence type="predicted"/>
<dbReference type="SUPFAM" id="SSF159800">
    <property type="entry name" value="PrpR receptor domain-like"/>
    <property type="match status" value="1"/>
</dbReference>
<feature type="domain" description="Sigma-54 factor interaction" evidence="3">
    <location>
        <begin position="320"/>
        <end position="546"/>
    </location>
</feature>
<dbReference type="PROSITE" id="PS50045">
    <property type="entry name" value="SIGMA54_INTERACT_4"/>
    <property type="match status" value="1"/>
</dbReference>
<dbReference type="PROSITE" id="PS00675">
    <property type="entry name" value="SIGMA54_INTERACT_1"/>
    <property type="match status" value="1"/>
</dbReference>
<evidence type="ECO:0000256" key="2">
    <source>
        <dbReference type="ARBA" id="ARBA00022840"/>
    </source>
</evidence>
<dbReference type="Gene3D" id="3.40.50.10660">
    <property type="entry name" value="PrpR receptor domain-like"/>
    <property type="match status" value="1"/>
</dbReference>
<dbReference type="Gene3D" id="3.40.50.2300">
    <property type="match status" value="1"/>
</dbReference>
<dbReference type="Proteomes" id="UP000004018">
    <property type="component" value="Unassembled WGS sequence"/>
</dbReference>
<organism evidence="4 5">
    <name type="scientific">Megasphaera lornae</name>
    <dbReference type="NCBI Taxonomy" id="1000568"/>
    <lineage>
        <taxon>Bacteria</taxon>
        <taxon>Bacillati</taxon>
        <taxon>Bacillota</taxon>
        <taxon>Negativicutes</taxon>
        <taxon>Veillonellales</taxon>
        <taxon>Veillonellaceae</taxon>
        <taxon>Megasphaera</taxon>
    </lineage>
</organism>
<dbReference type="InterPro" id="IPR010524">
    <property type="entry name" value="Sig_transdc_resp-reg_PrpR_N"/>
</dbReference>
<evidence type="ECO:0000313" key="4">
    <source>
        <dbReference type="EMBL" id="EGL40660.1"/>
    </source>
</evidence>
<dbReference type="PANTHER" id="PTHR32071:SF57">
    <property type="entry name" value="C4-DICARBOXYLATE TRANSPORT TRANSCRIPTIONAL REGULATORY PROTEIN DCTD"/>
    <property type="match status" value="1"/>
</dbReference>
<dbReference type="RefSeq" id="WP_007390990.1">
    <property type="nucleotide sequence ID" value="NZ_AFIJ01000023.1"/>
</dbReference>
<dbReference type="SMART" id="SM00382">
    <property type="entry name" value="AAA"/>
    <property type="match status" value="1"/>
</dbReference>
<dbReference type="InterPro" id="IPR002078">
    <property type="entry name" value="Sigma_54_int"/>
</dbReference>
<dbReference type="Pfam" id="PF06506">
    <property type="entry name" value="PrpR_N"/>
    <property type="match status" value="1"/>
</dbReference>
<dbReference type="Gene3D" id="3.30.450.20">
    <property type="entry name" value="PAS domain"/>
    <property type="match status" value="1"/>
</dbReference>
<comment type="caution">
    <text evidence="4">The sequence shown here is derived from an EMBL/GenBank/DDBJ whole genome shotgun (WGS) entry which is preliminary data.</text>
</comment>
<keyword evidence="5" id="KW-1185">Reference proteome</keyword>
<dbReference type="CDD" id="cd00009">
    <property type="entry name" value="AAA"/>
    <property type="match status" value="1"/>
</dbReference>